<protein>
    <submittedName>
        <fullName evidence="2">Uncharacterized protein P0025A05.11</fullName>
    </submittedName>
</protein>
<feature type="region of interest" description="Disordered" evidence="1">
    <location>
        <begin position="1"/>
        <end position="109"/>
    </location>
</feature>
<reference evidence="2" key="1">
    <citation type="journal article" date="2002" name="Nature">
        <title>The genome sequence and structure of rice chromosome 1.</title>
        <authorList>
            <person name="Sasaki T."/>
            <person name="Matsumoto T."/>
            <person name="Yamamoto K."/>
            <person name="Sakata K."/>
            <person name="Baba T."/>
            <person name="Katayose Y."/>
            <person name="Wu J."/>
            <person name="Niimura Y."/>
            <person name="Cheng Z."/>
            <person name="Nagamura Y."/>
            <person name="Antonio B.A."/>
            <person name="Kanamori H."/>
            <person name="Hosokawa S."/>
            <person name="Masukawa M."/>
            <person name="Arikawa K."/>
            <person name="Chiden Y."/>
            <person name="Hayashi M."/>
            <person name="Okamoto M."/>
            <person name="Ando T."/>
            <person name="Aoki H."/>
            <person name="Arita K."/>
            <person name="Hamada M."/>
            <person name="Harada C."/>
            <person name="Hijishita S."/>
            <person name="Honda M."/>
            <person name="Ichikawa Y."/>
            <person name="Idonuma A."/>
            <person name="Iijima M."/>
            <person name="Ikeda M."/>
            <person name="Ikeno M."/>
            <person name="Itoh S."/>
            <person name="Itoh T."/>
            <person name="Itoh Y."/>
            <person name="Itoh Y."/>
            <person name="Iwabuchi A."/>
            <person name="Kamiya K."/>
            <person name="Karasawa W."/>
            <person name="Katagiri S."/>
            <person name="Kikuta A."/>
            <person name="Kobayashi N."/>
            <person name="Kono I."/>
            <person name="Machita K."/>
            <person name="Maehara T."/>
            <person name="Mizuno H."/>
            <person name="Mizubayashi T."/>
            <person name="Mukai Y."/>
            <person name="Nagasaki H."/>
            <person name="Nakashima M."/>
            <person name="Nakama Y."/>
            <person name="Nakamichi Y."/>
            <person name="Nakamura M."/>
            <person name="Namiki N."/>
            <person name="Negishi M."/>
            <person name="Ohta I."/>
            <person name="Ono N."/>
            <person name="Saji S."/>
            <person name="Sakai K."/>
            <person name="Shibata M."/>
            <person name="Shimokawa T."/>
            <person name="Shomura A."/>
            <person name="Song J."/>
            <person name="Takazaki Y."/>
            <person name="Terasawa K."/>
            <person name="Tsuji K."/>
            <person name="Waki K."/>
            <person name="Yamagata H."/>
            <person name="Yamane H."/>
            <person name="Yoshiki S."/>
            <person name="Yoshihara R."/>
            <person name="Yukawa K."/>
            <person name="Zhong H."/>
            <person name="Iwama H."/>
            <person name="Endo T."/>
            <person name="Ito H."/>
            <person name="Hahn J.H."/>
            <person name="Kim H.I."/>
            <person name="Eun M.Y."/>
            <person name="Yano M."/>
            <person name="Jiang J."/>
            <person name="Gojobori T."/>
        </authorList>
    </citation>
    <scope>NUCLEOTIDE SEQUENCE [LARGE SCALE GENOMIC DNA]</scope>
</reference>
<accession>Q94D24</accession>
<sequence length="193" mass="20400">MRSFSCTARCFTPRSSPPPPRPRLSPREITPNLPHRHVRVKPIPTQRQRNAGREGGDAASDAGGRIPARLRLDHVVEGVSGRGGVGASGEEGLGAAEEGSGEDDDGGGAVLMLAPRRERGERSGDWLLLLAPRRSSSSSTVPGLSPSRWRGTWRGWEWERRPTAAASGELLLLPSSPATTPPSTAGSLPGPLP</sequence>
<dbReference type="AlphaFoldDB" id="Q94D24"/>
<gene>
    <name evidence="2" type="primary">P0025A05.11</name>
</gene>
<name>Q94D24_ORYSJ</name>
<evidence type="ECO:0000313" key="2">
    <source>
        <dbReference type="EMBL" id="BAB63751.1"/>
    </source>
</evidence>
<feature type="compositionally biased region" description="Gly residues" evidence="1">
    <location>
        <begin position="80"/>
        <end position="92"/>
    </location>
</feature>
<organism evidence="2">
    <name type="scientific">Oryza sativa subsp. japonica</name>
    <name type="common">Rice</name>
    <dbReference type="NCBI Taxonomy" id="39947"/>
    <lineage>
        <taxon>Eukaryota</taxon>
        <taxon>Viridiplantae</taxon>
        <taxon>Streptophyta</taxon>
        <taxon>Embryophyta</taxon>
        <taxon>Tracheophyta</taxon>
        <taxon>Spermatophyta</taxon>
        <taxon>Magnoliopsida</taxon>
        <taxon>Liliopsida</taxon>
        <taxon>Poales</taxon>
        <taxon>Poaceae</taxon>
        <taxon>BOP clade</taxon>
        <taxon>Oryzoideae</taxon>
        <taxon>Oryzeae</taxon>
        <taxon>Oryzinae</taxon>
        <taxon>Oryza</taxon>
        <taxon>Oryza sativa</taxon>
    </lineage>
</organism>
<evidence type="ECO:0000256" key="1">
    <source>
        <dbReference type="SAM" id="MobiDB-lite"/>
    </source>
</evidence>
<feature type="region of interest" description="Disordered" evidence="1">
    <location>
        <begin position="171"/>
        <end position="193"/>
    </location>
</feature>
<dbReference type="Proteomes" id="UP000817658">
    <property type="component" value="Chromosome 1"/>
</dbReference>
<proteinExistence type="predicted"/>
<dbReference type="EMBL" id="AP003504">
    <property type="protein sequence ID" value="BAB63751.1"/>
    <property type="molecule type" value="Genomic_DNA"/>
</dbReference>